<dbReference type="GO" id="GO:0016020">
    <property type="term" value="C:membrane"/>
    <property type="evidence" value="ECO:0007669"/>
    <property type="project" value="UniProtKB-SubCell"/>
</dbReference>
<feature type="chain" id="PRO_5042023977" description="Glutamate receptor" evidence="16">
    <location>
        <begin position="24"/>
        <end position="927"/>
    </location>
</feature>
<reference evidence="18" key="1">
    <citation type="submission" date="2023-02" db="EMBL/GenBank/DDBJ databases">
        <title>Genome of toxic invasive species Heracleum sosnowskyi carries increased number of genes despite the absence of recent whole-genome duplications.</title>
        <authorList>
            <person name="Schelkunov M."/>
            <person name="Shtratnikova V."/>
            <person name="Makarenko M."/>
            <person name="Klepikova A."/>
            <person name="Omelchenko D."/>
            <person name="Novikova G."/>
            <person name="Obukhova E."/>
            <person name="Bogdanov V."/>
            <person name="Penin A."/>
            <person name="Logacheva M."/>
        </authorList>
    </citation>
    <scope>NUCLEOTIDE SEQUENCE</scope>
    <source>
        <strain evidence="18">Hsosn_3</strain>
        <tissue evidence="18">Leaf</tissue>
    </source>
</reference>
<keyword evidence="9 13" id="KW-0675">Receptor</keyword>
<feature type="transmembrane region" description="Helical" evidence="15">
    <location>
        <begin position="661"/>
        <end position="677"/>
    </location>
</feature>
<dbReference type="AlphaFoldDB" id="A0AAD8JCF3"/>
<dbReference type="Pfam" id="PF01094">
    <property type="entry name" value="ANF_receptor"/>
    <property type="match status" value="1"/>
</dbReference>
<feature type="transmembrane region" description="Helical" evidence="15">
    <location>
        <begin position="832"/>
        <end position="852"/>
    </location>
</feature>
<evidence type="ECO:0000256" key="7">
    <source>
        <dbReference type="ARBA" id="ARBA00023065"/>
    </source>
</evidence>
<comment type="function">
    <text evidence="13">Glutamate-gated receptor that probably acts as non-selective cation channel.</text>
</comment>
<dbReference type="Gene3D" id="1.10.287.70">
    <property type="match status" value="1"/>
</dbReference>
<feature type="domain" description="Ionotropic glutamate receptor C-terminal" evidence="17">
    <location>
        <begin position="475"/>
        <end position="814"/>
    </location>
</feature>
<name>A0AAD8JCF3_9APIA</name>
<evidence type="ECO:0000256" key="4">
    <source>
        <dbReference type="ARBA" id="ARBA00022692"/>
    </source>
</evidence>
<proteinExistence type="inferred from homology"/>
<evidence type="ECO:0000256" key="10">
    <source>
        <dbReference type="ARBA" id="ARBA00023180"/>
    </source>
</evidence>
<evidence type="ECO:0000256" key="5">
    <source>
        <dbReference type="ARBA" id="ARBA00022729"/>
    </source>
</evidence>
<dbReference type="PANTHER" id="PTHR34836">
    <property type="entry name" value="OS06G0188250 PROTEIN"/>
    <property type="match status" value="1"/>
</dbReference>
<evidence type="ECO:0000256" key="14">
    <source>
        <dbReference type="SAM" id="MobiDB-lite"/>
    </source>
</evidence>
<dbReference type="InterPro" id="IPR001320">
    <property type="entry name" value="Iontro_rcpt_C"/>
</dbReference>
<evidence type="ECO:0000256" key="16">
    <source>
        <dbReference type="SAM" id="SignalP"/>
    </source>
</evidence>
<keyword evidence="5 16" id="KW-0732">Signal</keyword>
<dbReference type="Gene3D" id="3.40.50.2300">
    <property type="match status" value="3"/>
</dbReference>
<dbReference type="GO" id="GO:0015276">
    <property type="term" value="F:ligand-gated monoatomic ion channel activity"/>
    <property type="evidence" value="ECO:0007669"/>
    <property type="project" value="InterPro"/>
</dbReference>
<dbReference type="CDD" id="cd19990">
    <property type="entry name" value="PBP1_GABAb_receptor_plant"/>
    <property type="match status" value="1"/>
</dbReference>
<keyword evidence="11 13" id="KW-1071">Ligand-gated ion channel</keyword>
<evidence type="ECO:0000256" key="9">
    <source>
        <dbReference type="ARBA" id="ARBA00023170"/>
    </source>
</evidence>
<keyword evidence="8 13" id="KW-0472">Membrane</keyword>
<keyword evidence="10" id="KW-0325">Glycoprotein</keyword>
<dbReference type="CDD" id="cd13686">
    <property type="entry name" value="GluR_Plant"/>
    <property type="match status" value="1"/>
</dbReference>
<keyword evidence="4 15" id="KW-0812">Transmembrane</keyword>
<feature type="signal peptide" evidence="16">
    <location>
        <begin position="1"/>
        <end position="23"/>
    </location>
</feature>
<evidence type="ECO:0000256" key="6">
    <source>
        <dbReference type="ARBA" id="ARBA00022989"/>
    </source>
</evidence>
<evidence type="ECO:0000256" key="3">
    <source>
        <dbReference type="ARBA" id="ARBA00022448"/>
    </source>
</evidence>
<dbReference type="Proteomes" id="UP001237642">
    <property type="component" value="Unassembled WGS sequence"/>
</dbReference>
<evidence type="ECO:0000259" key="17">
    <source>
        <dbReference type="SMART" id="SM00079"/>
    </source>
</evidence>
<evidence type="ECO:0000256" key="2">
    <source>
        <dbReference type="ARBA" id="ARBA00008685"/>
    </source>
</evidence>
<gene>
    <name evidence="18" type="ORF">POM88_009715</name>
</gene>
<accession>A0AAD8JCF3</accession>
<dbReference type="FunFam" id="3.40.50.2300:FF:000188">
    <property type="entry name" value="Glutamate receptor"/>
    <property type="match status" value="1"/>
</dbReference>
<dbReference type="EMBL" id="JAUIZM010000002">
    <property type="protein sequence ID" value="KAK1399852.1"/>
    <property type="molecule type" value="Genomic_DNA"/>
</dbReference>
<evidence type="ECO:0000256" key="15">
    <source>
        <dbReference type="SAM" id="Phobius"/>
    </source>
</evidence>
<comment type="similarity">
    <text evidence="2 13">Belongs to the glutamate-gated ion channel (TC 1.A.10.1) family.</text>
</comment>
<feature type="transmembrane region" description="Helical" evidence="15">
    <location>
        <begin position="607"/>
        <end position="626"/>
    </location>
</feature>
<organism evidence="18 19">
    <name type="scientific">Heracleum sosnowskyi</name>
    <dbReference type="NCBI Taxonomy" id="360622"/>
    <lineage>
        <taxon>Eukaryota</taxon>
        <taxon>Viridiplantae</taxon>
        <taxon>Streptophyta</taxon>
        <taxon>Embryophyta</taxon>
        <taxon>Tracheophyta</taxon>
        <taxon>Spermatophyta</taxon>
        <taxon>Magnoliopsida</taxon>
        <taxon>eudicotyledons</taxon>
        <taxon>Gunneridae</taxon>
        <taxon>Pentapetalae</taxon>
        <taxon>asterids</taxon>
        <taxon>campanulids</taxon>
        <taxon>Apiales</taxon>
        <taxon>Apiaceae</taxon>
        <taxon>Apioideae</taxon>
        <taxon>apioid superclade</taxon>
        <taxon>Tordylieae</taxon>
        <taxon>Tordyliinae</taxon>
        <taxon>Heracleum</taxon>
    </lineage>
</organism>
<dbReference type="SMART" id="SM00079">
    <property type="entry name" value="PBPe"/>
    <property type="match status" value="1"/>
</dbReference>
<dbReference type="InterPro" id="IPR001828">
    <property type="entry name" value="ANF_lig-bd_rcpt"/>
</dbReference>
<dbReference type="Gene3D" id="3.40.190.10">
    <property type="entry name" value="Periplasmic binding protein-like II"/>
    <property type="match status" value="2"/>
</dbReference>
<evidence type="ECO:0000256" key="8">
    <source>
        <dbReference type="ARBA" id="ARBA00023136"/>
    </source>
</evidence>
<dbReference type="InterPro" id="IPR015683">
    <property type="entry name" value="Ionotropic_Glu_rcpt"/>
</dbReference>
<evidence type="ECO:0000256" key="11">
    <source>
        <dbReference type="ARBA" id="ARBA00023286"/>
    </source>
</evidence>
<sequence length="927" mass="102285">MGFSKLYFYLLLINTSSLILVSAKNETRSALDSNSRNVVNVGLILDFNSSIGFLANVCISMAISDFYSKNPHYATRLALHPKNSKNVLTAASAAFELVNEEQVVAIIGPQYADEARFVAEFGVISQVPVISFSVKSSSLWPSRNPYFIQTTLPDDSQLEGITSLVQQLGWHDIVVLYQDDTDGESCTGFVPSITDAFQKASIKLTYVIPISSSANESHVWKELGNLWRMPTRVFLVHVTSLDLASRLFSLANEMGMMSKGTAWIITDALSNSLSALDATTIESMEGVLGIRPYIPESNNMEAFRIRWNTKKYLLMQQQPNYTENIRSGPDTDCLRAYDTVWAVATAVENIIFPQVEKLIASSATITSSRVSEAGPELVQALWKTEFLGLSGEFKLEHGQLETPVFEIINIVGKGDRTVGYWTPERGLSQKVVSAAEKDQAPVYSKPVDQVLKPIIWPGVSTDKPKGWDVPGMGIMLRVGVPDKPGFREFVNVQEIGDTKKYNVTGFVIEVFKAVLHALSSFNLEPEFIPFVIVNNSGGSNGTYDDLVNKLSGTETPEYEAVVGDITIRAHREKKVDFSLPYSESGVVMVVRAEPDKLKNIWIFLKPLSWDLWLAIVVAAIFVGIVLRILERRLNLQRQLGIILFPFAALAFPESNMVGNNWARFVLVVWLFLAYILMQSYTANLSSILTVGQLSLSADIPACAGYQDGSFVKDLLTKLRIKGTGYSSMEDFDKALSLGCKHGGVDAIYDEIPYIKLFLHKYGSKYKMVGSTYSTGGFGFAFPTGSPLSKPISEAILGVMENGKIQEIEKKYFGEGYASGYQSQDISRDSPSLTSYSFAGLFTITAILTFVALTCSECSVLISRYRNQHVANIPVVPPENDGQDSTDQDEILGQEEGDQQQIQEPTDTNIDHGSGPADDEVLHAPMHE</sequence>
<evidence type="ECO:0000256" key="13">
    <source>
        <dbReference type="PIRNR" id="PIRNR037090"/>
    </source>
</evidence>
<dbReference type="PIRSF" id="PIRSF037090">
    <property type="entry name" value="Iontro_Glu-like_rcpt_pln"/>
    <property type="match status" value="1"/>
</dbReference>
<dbReference type="PANTHER" id="PTHR34836:SF9">
    <property type="entry name" value="RECEPTOR LIGAND BINDING REGION DOMAIN-CONTAINING PROTEIN"/>
    <property type="match status" value="1"/>
</dbReference>
<keyword evidence="3 13" id="KW-0813">Transport</keyword>
<protein>
    <recommendedName>
        <fullName evidence="13">Glutamate receptor</fullName>
    </recommendedName>
</protein>
<evidence type="ECO:0000256" key="1">
    <source>
        <dbReference type="ARBA" id="ARBA00004141"/>
    </source>
</evidence>
<keyword evidence="12 13" id="KW-0407">Ion channel</keyword>
<dbReference type="InterPro" id="IPR044440">
    <property type="entry name" value="GABAb_receptor_plant_PBP1"/>
</dbReference>
<feature type="region of interest" description="Disordered" evidence="14">
    <location>
        <begin position="872"/>
        <end position="927"/>
    </location>
</feature>
<comment type="subcellular location">
    <subcellularLocation>
        <location evidence="1">Membrane</location>
        <topology evidence="1">Multi-pass membrane protein</topology>
    </subcellularLocation>
</comment>
<feature type="compositionally biased region" description="Acidic residues" evidence="14">
    <location>
        <begin position="880"/>
        <end position="897"/>
    </location>
</feature>
<dbReference type="Pfam" id="PF00060">
    <property type="entry name" value="Lig_chan"/>
    <property type="match status" value="1"/>
</dbReference>
<dbReference type="InterPro" id="IPR028082">
    <property type="entry name" value="Peripla_BP_I"/>
</dbReference>
<reference evidence="18" key="2">
    <citation type="submission" date="2023-05" db="EMBL/GenBank/DDBJ databases">
        <authorList>
            <person name="Schelkunov M.I."/>
        </authorList>
    </citation>
    <scope>NUCLEOTIDE SEQUENCE</scope>
    <source>
        <strain evidence="18">Hsosn_3</strain>
        <tissue evidence="18">Leaf</tissue>
    </source>
</reference>
<keyword evidence="6 15" id="KW-1133">Transmembrane helix</keyword>
<dbReference type="SUPFAM" id="SSF53822">
    <property type="entry name" value="Periplasmic binding protein-like I"/>
    <property type="match status" value="1"/>
</dbReference>
<dbReference type="SUPFAM" id="SSF53850">
    <property type="entry name" value="Periplasmic binding protein-like II"/>
    <property type="match status" value="1"/>
</dbReference>
<comment type="caution">
    <text evidence="18">The sequence shown here is derived from an EMBL/GenBank/DDBJ whole genome shotgun (WGS) entry which is preliminary data.</text>
</comment>
<evidence type="ECO:0000256" key="12">
    <source>
        <dbReference type="ARBA" id="ARBA00023303"/>
    </source>
</evidence>
<keyword evidence="7 13" id="KW-0406">Ion transport</keyword>
<dbReference type="InterPro" id="IPR017103">
    <property type="entry name" value="Iontropic_Glu_rcpt_pln"/>
</dbReference>
<evidence type="ECO:0000313" key="19">
    <source>
        <dbReference type="Proteomes" id="UP001237642"/>
    </source>
</evidence>
<keyword evidence="19" id="KW-1185">Reference proteome</keyword>
<evidence type="ECO:0000313" key="18">
    <source>
        <dbReference type="EMBL" id="KAK1399852.1"/>
    </source>
</evidence>